<protein>
    <submittedName>
        <fullName evidence="1">Uncharacterized protein</fullName>
    </submittedName>
</protein>
<evidence type="ECO:0000313" key="2">
    <source>
        <dbReference type="Proteomes" id="UP000828048"/>
    </source>
</evidence>
<dbReference type="Proteomes" id="UP000828048">
    <property type="component" value="Chromosome 2"/>
</dbReference>
<sequence length="361" mass="41290">MFRLEGSQSFDASHVNTWVAVSLVCGVQELDLFIRIEGRTDHALPRDLFTSRTMVVLKLGTGFVMNVPPSVCMQSLKILHLHSVELIDDDSIYRLICGCPVLDELSMKGCVGKDVHVIHIFAPVLTKLFIRPLVYYYHFDEVFKHKIALDTPALLYLELETDSVEGYLVKNLSHLVTVNIGIGYWPKAENFSDSVTDLFVGISSIQCLHAYSDFLVVLHQCNYHLPMFHNLTSLRLYMSGLAAWETMFWLLQKSPRLETLVFSNGSLLSPNRCWDQPQNVSKCLGSHLKVVEIFDLFEWEVYKEELKMVEYFLKNAEVLKKLIIHSGNLDFAVEKEKAKVKVLKKLLSFPRGSKVCQIVMR</sequence>
<reference evidence="1 2" key="1">
    <citation type="journal article" date="2021" name="Hortic Res">
        <title>High-quality reference genome and annotation aids understanding of berry development for evergreen blueberry (Vaccinium darrowii).</title>
        <authorList>
            <person name="Yu J."/>
            <person name="Hulse-Kemp A.M."/>
            <person name="Babiker E."/>
            <person name="Staton M."/>
        </authorList>
    </citation>
    <scope>NUCLEOTIDE SEQUENCE [LARGE SCALE GENOMIC DNA]</scope>
    <source>
        <strain evidence="2">cv. NJ 8807/NJ 8810</strain>
        <tissue evidence="1">Young leaf</tissue>
    </source>
</reference>
<proteinExistence type="predicted"/>
<keyword evidence="2" id="KW-1185">Reference proteome</keyword>
<dbReference type="EMBL" id="CM037152">
    <property type="protein sequence ID" value="KAH7833205.1"/>
    <property type="molecule type" value="Genomic_DNA"/>
</dbReference>
<comment type="caution">
    <text evidence="1">The sequence shown here is derived from an EMBL/GenBank/DDBJ whole genome shotgun (WGS) entry which is preliminary data.</text>
</comment>
<accession>A0ACB7WY87</accession>
<name>A0ACB7WY87_9ERIC</name>
<evidence type="ECO:0000313" key="1">
    <source>
        <dbReference type="EMBL" id="KAH7833205.1"/>
    </source>
</evidence>
<organism evidence="1 2">
    <name type="scientific">Vaccinium darrowii</name>
    <dbReference type="NCBI Taxonomy" id="229202"/>
    <lineage>
        <taxon>Eukaryota</taxon>
        <taxon>Viridiplantae</taxon>
        <taxon>Streptophyta</taxon>
        <taxon>Embryophyta</taxon>
        <taxon>Tracheophyta</taxon>
        <taxon>Spermatophyta</taxon>
        <taxon>Magnoliopsida</taxon>
        <taxon>eudicotyledons</taxon>
        <taxon>Gunneridae</taxon>
        <taxon>Pentapetalae</taxon>
        <taxon>asterids</taxon>
        <taxon>Ericales</taxon>
        <taxon>Ericaceae</taxon>
        <taxon>Vaccinioideae</taxon>
        <taxon>Vaccinieae</taxon>
        <taxon>Vaccinium</taxon>
    </lineage>
</organism>
<gene>
    <name evidence="1" type="ORF">Vadar_004090</name>
</gene>